<dbReference type="CDD" id="cd07572">
    <property type="entry name" value="nit"/>
    <property type="match status" value="1"/>
</dbReference>
<dbReference type="Proteomes" id="UP000001072">
    <property type="component" value="Unassembled WGS sequence"/>
</dbReference>
<dbReference type="AlphaFoldDB" id="F4RIM9"/>
<evidence type="ECO:0000313" key="4">
    <source>
        <dbReference type="Proteomes" id="UP000001072"/>
    </source>
</evidence>
<evidence type="ECO:0000259" key="2">
    <source>
        <dbReference type="PROSITE" id="PS50263"/>
    </source>
</evidence>
<dbReference type="Gene3D" id="3.60.110.10">
    <property type="entry name" value="Carbon-nitrogen hydrolase"/>
    <property type="match status" value="1"/>
</dbReference>
<evidence type="ECO:0000313" key="3">
    <source>
        <dbReference type="EMBL" id="EGG07593.1"/>
    </source>
</evidence>
<dbReference type="GeneID" id="18922649"/>
<dbReference type="eggNOG" id="KOG0807">
    <property type="taxonomic scope" value="Eukaryota"/>
</dbReference>
<evidence type="ECO:0000256" key="1">
    <source>
        <dbReference type="ARBA" id="ARBA00022801"/>
    </source>
</evidence>
<name>F4RIM9_MELLP</name>
<dbReference type="FunCoup" id="F4RIM9">
    <property type="interactions" value="68"/>
</dbReference>
<keyword evidence="1" id="KW-0378">Hydrolase</keyword>
<dbReference type="GO" id="GO:0110050">
    <property type="term" value="F:deaminated glutathione amidase activity"/>
    <property type="evidence" value="ECO:0007669"/>
    <property type="project" value="EnsemblFungi"/>
</dbReference>
<dbReference type="VEuPathDB" id="FungiDB:MELLADRAFT_105567"/>
<feature type="domain" description="CN hydrolase" evidence="2">
    <location>
        <begin position="1"/>
        <end position="224"/>
    </location>
</feature>
<dbReference type="InterPro" id="IPR045254">
    <property type="entry name" value="Nit1/2_C-N_Hydrolase"/>
</dbReference>
<dbReference type="EMBL" id="GL883103">
    <property type="protein sequence ID" value="EGG07593.1"/>
    <property type="molecule type" value="Genomic_DNA"/>
</dbReference>
<sequence>MVFLPEASDFIANSSSYKSLTKSLKESEFVNGICSTAKSNHCWVSIGVHEKSDDPERCYNTSIIISNQGEIQQAYRKLHLFDIDLDDQTNSNESKFIKPGHELLNPISTPIGKIGQLICYDLRFPEVSLMHRERGAEILIYPSAFTPKTGLAHWETLLRARAIETQCFVIASAQSGTHLTEPKLRKSWGHSMIINPWGSILTEIPSKDNDDDDEVRFELIDIDLNSLNQLRKSMPIFQNRRNDIYPKLS</sequence>
<dbReference type="PROSITE" id="PS50263">
    <property type="entry name" value="CN_HYDROLASE"/>
    <property type="match status" value="1"/>
</dbReference>
<dbReference type="KEGG" id="mlr:MELLADRAFT_105567"/>
<dbReference type="Pfam" id="PF00795">
    <property type="entry name" value="CN_hydrolase"/>
    <property type="match status" value="1"/>
</dbReference>
<protein>
    <recommendedName>
        <fullName evidence="2">CN hydrolase domain-containing protein</fullName>
    </recommendedName>
</protein>
<accession>F4RIM9</accession>
<dbReference type="STRING" id="747676.F4RIM9"/>
<dbReference type="InterPro" id="IPR001110">
    <property type="entry name" value="UPF0012_CS"/>
</dbReference>
<dbReference type="InParanoid" id="F4RIM9"/>
<gene>
    <name evidence="3" type="ORF">MELLADRAFT_105567</name>
</gene>
<dbReference type="InterPro" id="IPR036526">
    <property type="entry name" value="C-N_Hydrolase_sf"/>
</dbReference>
<dbReference type="InterPro" id="IPR003010">
    <property type="entry name" value="C-N_Hydrolase"/>
</dbReference>
<keyword evidence="4" id="KW-1185">Reference proteome</keyword>
<dbReference type="SUPFAM" id="SSF56317">
    <property type="entry name" value="Carbon-nitrogen hydrolase"/>
    <property type="match status" value="1"/>
</dbReference>
<reference evidence="4" key="1">
    <citation type="journal article" date="2011" name="Proc. Natl. Acad. Sci. U.S.A.">
        <title>Obligate biotrophy features unraveled by the genomic analysis of rust fungi.</title>
        <authorList>
            <person name="Duplessis S."/>
            <person name="Cuomo C.A."/>
            <person name="Lin Y.-C."/>
            <person name="Aerts A."/>
            <person name="Tisserant E."/>
            <person name="Veneault-Fourrey C."/>
            <person name="Joly D.L."/>
            <person name="Hacquard S."/>
            <person name="Amselem J."/>
            <person name="Cantarel B.L."/>
            <person name="Chiu R."/>
            <person name="Coutinho P.M."/>
            <person name="Feau N."/>
            <person name="Field M."/>
            <person name="Frey P."/>
            <person name="Gelhaye E."/>
            <person name="Goldberg J."/>
            <person name="Grabherr M.G."/>
            <person name="Kodira C.D."/>
            <person name="Kohler A."/>
            <person name="Kuees U."/>
            <person name="Lindquist E.A."/>
            <person name="Lucas S.M."/>
            <person name="Mago R."/>
            <person name="Mauceli E."/>
            <person name="Morin E."/>
            <person name="Murat C."/>
            <person name="Pangilinan J.L."/>
            <person name="Park R."/>
            <person name="Pearson M."/>
            <person name="Quesneville H."/>
            <person name="Rouhier N."/>
            <person name="Sakthikumar S."/>
            <person name="Salamov A.A."/>
            <person name="Schmutz J."/>
            <person name="Selles B."/>
            <person name="Shapiro H."/>
            <person name="Tanguay P."/>
            <person name="Tuskan G.A."/>
            <person name="Henrissat B."/>
            <person name="Van de Peer Y."/>
            <person name="Rouze P."/>
            <person name="Ellis J.G."/>
            <person name="Dodds P.N."/>
            <person name="Schein J.E."/>
            <person name="Zhong S."/>
            <person name="Hamelin R.C."/>
            <person name="Grigoriev I.V."/>
            <person name="Szabo L.J."/>
            <person name="Martin F."/>
        </authorList>
    </citation>
    <scope>NUCLEOTIDE SEQUENCE [LARGE SCALE GENOMIC DNA]</scope>
    <source>
        <strain evidence="4">98AG31 / pathotype 3-4-7</strain>
    </source>
</reference>
<dbReference type="PANTHER" id="PTHR23088:SF27">
    <property type="entry name" value="DEAMINATED GLUTATHIONE AMIDASE"/>
    <property type="match status" value="1"/>
</dbReference>
<dbReference type="PROSITE" id="PS01227">
    <property type="entry name" value="UPF0012"/>
    <property type="match status" value="1"/>
</dbReference>
<dbReference type="PANTHER" id="PTHR23088">
    <property type="entry name" value="NITRILASE-RELATED"/>
    <property type="match status" value="1"/>
</dbReference>
<organism evidence="4">
    <name type="scientific">Melampsora larici-populina (strain 98AG31 / pathotype 3-4-7)</name>
    <name type="common">Poplar leaf rust fungus</name>
    <dbReference type="NCBI Taxonomy" id="747676"/>
    <lineage>
        <taxon>Eukaryota</taxon>
        <taxon>Fungi</taxon>
        <taxon>Dikarya</taxon>
        <taxon>Basidiomycota</taxon>
        <taxon>Pucciniomycotina</taxon>
        <taxon>Pucciniomycetes</taxon>
        <taxon>Pucciniales</taxon>
        <taxon>Melampsoraceae</taxon>
        <taxon>Melampsora</taxon>
    </lineage>
</organism>
<dbReference type="GO" id="GO:0043605">
    <property type="term" value="P:amide catabolic process"/>
    <property type="evidence" value="ECO:0007669"/>
    <property type="project" value="EnsemblFungi"/>
</dbReference>
<dbReference type="HOGENOM" id="CLU_030130_1_2_1"/>
<dbReference type="RefSeq" id="XP_007408925.1">
    <property type="nucleotide sequence ID" value="XM_007408863.1"/>
</dbReference>
<dbReference type="OrthoDB" id="10250282at2759"/>
<proteinExistence type="predicted"/>